<keyword evidence="2" id="KW-1185">Reference proteome</keyword>
<evidence type="ECO:0000313" key="1">
    <source>
        <dbReference type="EMBL" id="MFD0853813.1"/>
    </source>
</evidence>
<organism evidence="1 2">
    <name type="scientific">Actinomadura adrarensis</name>
    <dbReference type="NCBI Taxonomy" id="1819600"/>
    <lineage>
        <taxon>Bacteria</taxon>
        <taxon>Bacillati</taxon>
        <taxon>Actinomycetota</taxon>
        <taxon>Actinomycetes</taxon>
        <taxon>Streptosporangiales</taxon>
        <taxon>Thermomonosporaceae</taxon>
        <taxon>Actinomadura</taxon>
    </lineage>
</organism>
<accession>A0ABW3CH37</accession>
<feature type="non-terminal residue" evidence="1">
    <location>
        <position position="87"/>
    </location>
</feature>
<evidence type="ECO:0000313" key="2">
    <source>
        <dbReference type="Proteomes" id="UP001597083"/>
    </source>
</evidence>
<comment type="caution">
    <text evidence="1">The sequence shown here is derived from an EMBL/GenBank/DDBJ whole genome shotgun (WGS) entry which is preliminary data.</text>
</comment>
<gene>
    <name evidence="1" type="ORF">ACFQ07_16360</name>
</gene>
<proteinExistence type="predicted"/>
<reference evidence="2" key="1">
    <citation type="journal article" date="2019" name="Int. J. Syst. Evol. Microbiol.">
        <title>The Global Catalogue of Microorganisms (GCM) 10K type strain sequencing project: providing services to taxonomists for standard genome sequencing and annotation.</title>
        <authorList>
            <consortium name="The Broad Institute Genomics Platform"/>
            <consortium name="The Broad Institute Genome Sequencing Center for Infectious Disease"/>
            <person name="Wu L."/>
            <person name="Ma J."/>
        </authorList>
    </citation>
    <scope>NUCLEOTIDE SEQUENCE [LARGE SCALE GENOMIC DNA]</scope>
    <source>
        <strain evidence="2">JCM 31696</strain>
    </source>
</reference>
<sequence>MLRFRLLWAVFTVTPIAVLALPAVLTYTFLAGERGTAQVSECRRVSSGSIVQLNCTGTWRTEGGETGSGKIYGLGSGDAGETVRVRI</sequence>
<name>A0ABW3CH37_9ACTN</name>
<dbReference type="EMBL" id="JBHTIR010002466">
    <property type="protein sequence ID" value="MFD0853813.1"/>
    <property type="molecule type" value="Genomic_DNA"/>
</dbReference>
<protein>
    <submittedName>
        <fullName evidence="1">Uncharacterized protein</fullName>
    </submittedName>
</protein>
<dbReference type="Proteomes" id="UP001597083">
    <property type="component" value="Unassembled WGS sequence"/>
</dbReference>